<dbReference type="EMBL" id="LT634361">
    <property type="protein sequence ID" value="SFZ83822.1"/>
    <property type="molecule type" value="Genomic_DNA"/>
</dbReference>
<dbReference type="Proteomes" id="UP000231564">
    <property type="component" value="Chromosome MARIT"/>
</dbReference>
<name>A0A2H1EC21_9FLAO</name>
<keyword evidence="1" id="KW-1133">Transmembrane helix</keyword>
<reference evidence="2 3" key="1">
    <citation type="submission" date="2016-11" db="EMBL/GenBank/DDBJ databases">
        <authorList>
            <person name="Jaros S."/>
            <person name="Januszkiewicz K."/>
            <person name="Wedrychowicz H."/>
        </authorList>
    </citation>
    <scope>NUCLEOTIDE SEQUENCE [LARGE SCALE GENOMIC DNA]</scope>
    <source>
        <strain evidence="2">NCIMB 2154T</strain>
    </source>
</reference>
<feature type="transmembrane region" description="Helical" evidence="1">
    <location>
        <begin position="130"/>
        <end position="151"/>
    </location>
</feature>
<protein>
    <submittedName>
        <fullName evidence="2">Uncharacterized protein</fullName>
    </submittedName>
</protein>
<feature type="transmembrane region" description="Helical" evidence="1">
    <location>
        <begin position="158"/>
        <end position="181"/>
    </location>
</feature>
<keyword evidence="3" id="KW-1185">Reference proteome</keyword>
<proteinExistence type="predicted"/>
<gene>
    <name evidence="2" type="ORF">MARIT_2251</name>
</gene>
<evidence type="ECO:0000313" key="2">
    <source>
        <dbReference type="EMBL" id="SFZ83822.1"/>
    </source>
</evidence>
<dbReference type="KEGG" id="tmar:MARIT_2251"/>
<organism evidence="2 3">
    <name type="scientific">Tenacibaculum maritimum NCIMB 2154</name>
    <dbReference type="NCBI Taxonomy" id="1349785"/>
    <lineage>
        <taxon>Bacteria</taxon>
        <taxon>Pseudomonadati</taxon>
        <taxon>Bacteroidota</taxon>
        <taxon>Flavobacteriia</taxon>
        <taxon>Flavobacteriales</taxon>
        <taxon>Flavobacteriaceae</taxon>
        <taxon>Tenacibaculum</taxon>
    </lineage>
</organism>
<dbReference type="STRING" id="1349785.GCA_000509405_00294"/>
<accession>A0A2H1EC21</accession>
<dbReference type="AlphaFoldDB" id="A0A2H1EC21"/>
<evidence type="ECO:0000313" key="3">
    <source>
        <dbReference type="Proteomes" id="UP000231564"/>
    </source>
</evidence>
<feature type="transmembrane region" description="Helical" evidence="1">
    <location>
        <begin position="33"/>
        <end position="53"/>
    </location>
</feature>
<keyword evidence="1" id="KW-0812">Transmembrane</keyword>
<keyword evidence="1" id="KW-0472">Membrane</keyword>
<evidence type="ECO:0000256" key="1">
    <source>
        <dbReference type="SAM" id="Phobius"/>
    </source>
</evidence>
<sequence length="256" mass="30829">MKNKNYLGLIKEIQPQILGMELRKRRWRRTKNLVFYILIPILLVVLSLSYRAVDPFTESYKKADKNFQLAKKRNSISLTQLKNMSKGTMEYRDYIRVNKIKKEAFNKREKEIENQRVFSFDSKHYFLERFGRNVADIFISVFAFFLIIRYVPKKNNSLVYFGSQLIVVSYLSTKLFVTFWIFQKFEDYSLMQYLLVTLFSSLIILAVVFYLMRFSKREEENLLDVLMNLLKFTFKNTKPEKREEMLEMIKKIASHK</sequence>
<feature type="transmembrane region" description="Helical" evidence="1">
    <location>
        <begin position="193"/>
        <end position="212"/>
    </location>
</feature>